<dbReference type="AlphaFoldDB" id="A0A1X2GK34"/>
<evidence type="ECO:0000313" key="1">
    <source>
        <dbReference type="EMBL" id="ORX55619.1"/>
    </source>
</evidence>
<dbReference type="Proteomes" id="UP000242146">
    <property type="component" value="Unassembled WGS sequence"/>
</dbReference>
<dbReference type="EMBL" id="MCGT01000011">
    <property type="protein sequence ID" value="ORX55619.1"/>
    <property type="molecule type" value="Genomic_DNA"/>
</dbReference>
<comment type="caution">
    <text evidence="1">The sequence shown here is derived from an EMBL/GenBank/DDBJ whole genome shotgun (WGS) entry which is preliminary data.</text>
</comment>
<proteinExistence type="predicted"/>
<reference evidence="1 2" key="1">
    <citation type="submission" date="2016-07" db="EMBL/GenBank/DDBJ databases">
        <title>Pervasive Adenine N6-methylation of Active Genes in Fungi.</title>
        <authorList>
            <consortium name="DOE Joint Genome Institute"/>
            <person name="Mondo S.J."/>
            <person name="Dannebaum R.O."/>
            <person name="Kuo R.C."/>
            <person name="Labutti K."/>
            <person name="Haridas S."/>
            <person name="Kuo A."/>
            <person name="Salamov A."/>
            <person name="Ahrendt S.R."/>
            <person name="Lipzen A."/>
            <person name="Sullivan W."/>
            <person name="Andreopoulos W.B."/>
            <person name="Clum A."/>
            <person name="Lindquist E."/>
            <person name="Daum C."/>
            <person name="Ramamoorthy G.K."/>
            <person name="Gryganskyi A."/>
            <person name="Culley D."/>
            <person name="Magnuson J.K."/>
            <person name="James T.Y."/>
            <person name="O'Malley M.A."/>
            <person name="Stajich J.E."/>
            <person name="Spatafora J.W."/>
            <person name="Visel A."/>
            <person name="Grigoriev I.V."/>
        </authorList>
    </citation>
    <scope>NUCLEOTIDE SEQUENCE [LARGE SCALE GENOMIC DNA]</scope>
    <source>
        <strain evidence="1 2">NRRL 3301</strain>
    </source>
</reference>
<sequence>MGDQTGLVGFEWCESSPLSFTESTMHQGSWKREPLRNLHGLGRSEYGTEVIVMESSSGIANEDVTHTKDDTLKNIHGSICALESMFRRYASARLSTALQLLAFSIQSVCSTITLSTTALDPQHPGQYIHLECRSAEIPLDEGQKLSWLKVFELVAYLVAMLREQVLVVRQLQRENSGIDAIDSTDMIQYHFISLSSFSTVQIQ</sequence>
<accession>A0A1X2GK34</accession>
<gene>
    <name evidence="1" type="ORF">DM01DRAFT_107347</name>
</gene>
<evidence type="ECO:0000313" key="2">
    <source>
        <dbReference type="Proteomes" id="UP000242146"/>
    </source>
</evidence>
<keyword evidence="2" id="KW-1185">Reference proteome</keyword>
<protein>
    <submittedName>
        <fullName evidence="1">Uncharacterized protein</fullName>
    </submittedName>
</protein>
<name>A0A1X2GK34_9FUNG</name>
<dbReference type="OrthoDB" id="2404656at2759"/>
<organism evidence="1 2">
    <name type="scientific">Hesseltinella vesiculosa</name>
    <dbReference type="NCBI Taxonomy" id="101127"/>
    <lineage>
        <taxon>Eukaryota</taxon>
        <taxon>Fungi</taxon>
        <taxon>Fungi incertae sedis</taxon>
        <taxon>Mucoromycota</taxon>
        <taxon>Mucoromycotina</taxon>
        <taxon>Mucoromycetes</taxon>
        <taxon>Mucorales</taxon>
        <taxon>Cunninghamellaceae</taxon>
        <taxon>Hesseltinella</taxon>
    </lineage>
</organism>